<gene>
    <name evidence="2" type="ORF">M104_3155</name>
</gene>
<comment type="caution">
    <text evidence="2">The sequence shown here is derived from an EMBL/GenBank/DDBJ whole genome shotgun (WGS) entry which is preliminary data.</text>
</comment>
<accession>A0AAN4MYI7</accession>
<dbReference type="EMBL" id="JGEA01000028">
    <property type="protein sequence ID" value="EYA13963.1"/>
    <property type="molecule type" value="Genomic_DNA"/>
</dbReference>
<feature type="chain" id="PRO_5043047152" evidence="1">
    <location>
        <begin position="23"/>
        <end position="131"/>
    </location>
</feature>
<dbReference type="RefSeq" id="WP_009292847.1">
    <property type="nucleotide sequence ID" value="NZ_JGEA01000028.1"/>
</dbReference>
<feature type="signal peptide" evidence="1">
    <location>
        <begin position="1"/>
        <end position="22"/>
    </location>
</feature>
<evidence type="ECO:0000256" key="1">
    <source>
        <dbReference type="SAM" id="SignalP"/>
    </source>
</evidence>
<dbReference type="PROSITE" id="PS51257">
    <property type="entry name" value="PROKAR_LIPOPROTEIN"/>
    <property type="match status" value="1"/>
</dbReference>
<reference evidence="2 3" key="1">
    <citation type="submission" date="2014-02" db="EMBL/GenBank/DDBJ databases">
        <authorList>
            <person name="Sears C."/>
            <person name="Carroll K."/>
            <person name="Sack B.R."/>
            <person name="Qadri F."/>
            <person name="Myers L.L."/>
            <person name="Chung G.-T."/>
            <person name="Escheverria P."/>
            <person name="Fraser C.M."/>
            <person name="Sadzewicz L."/>
            <person name="Shefchek K.A."/>
            <person name="Tallon L."/>
            <person name="Das S.P."/>
            <person name="Daugherty S."/>
            <person name="Mongodin E.F."/>
        </authorList>
    </citation>
    <scope>NUCLEOTIDE SEQUENCE [LARGE SCALE GENOMIC DNA]</scope>
    <source>
        <strain evidence="2 3">1007-1-F #10</strain>
    </source>
</reference>
<proteinExistence type="predicted"/>
<name>A0AAN4MYI7_BACFG</name>
<evidence type="ECO:0000313" key="3">
    <source>
        <dbReference type="Proteomes" id="UP000022433"/>
    </source>
</evidence>
<protein>
    <submittedName>
        <fullName evidence="2">Bacteroidetes-Associated Carbohydrate-binding Often N-terminal family protein</fullName>
    </submittedName>
</protein>
<organism evidence="2 3">
    <name type="scientific">Bacteroides fragilis str. 1007-1-F #10</name>
    <dbReference type="NCBI Taxonomy" id="1339295"/>
    <lineage>
        <taxon>Bacteria</taxon>
        <taxon>Pseudomonadati</taxon>
        <taxon>Bacteroidota</taxon>
        <taxon>Bacteroidia</taxon>
        <taxon>Bacteroidales</taxon>
        <taxon>Bacteroidaceae</taxon>
        <taxon>Bacteroides</taxon>
    </lineage>
</organism>
<keyword evidence="1" id="KW-0732">Signal</keyword>
<sequence length="131" mass="15071">MKKSYLLLSFMFLLSVFFSCNNGILGDAKDTIGLKTREVLFMSDKDSIELQTSKGNDWWLSSIKTSDSIIVNRIIANQILKGEWFYVEKTGRKSLFIRVEPNLTGLERKFTVEIQDGNYFNSIDITQKAKE</sequence>
<evidence type="ECO:0000313" key="2">
    <source>
        <dbReference type="EMBL" id="EYA13963.1"/>
    </source>
</evidence>
<dbReference type="AlphaFoldDB" id="A0AAN4MYI7"/>
<dbReference type="Proteomes" id="UP000022433">
    <property type="component" value="Unassembled WGS sequence"/>
</dbReference>